<dbReference type="Pfam" id="PF02602">
    <property type="entry name" value="HEM4"/>
    <property type="match status" value="1"/>
</dbReference>
<gene>
    <name evidence="2" type="ORF">OB2597_12733</name>
</gene>
<reference evidence="2 3" key="1">
    <citation type="journal article" date="2010" name="J. Bacteriol.">
        <title>Genome sequences of Oceanicola granulosus HTCC2516(T) and Oceanicola batsensis HTCC2597(TDelta).</title>
        <authorList>
            <person name="Thrash J.C."/>
            <person name="Cho J.C."/>
            <person name="Vergin K.L."/>
            <person name="Giovannoni S.J."/>
        </authorList>
    </citation>
    <scope>NUCLEOTIDE SEQUENCE [LARGE SCALE GENOMIC DNA]</scope>
    <source>
        <strain evidence="3">ATCC BAA-863 / DSM 15984 / KCTC 12145 / HTCC2597</strain>
    </source>
</reference>
<dbReference type="HOGENOM" id="CLU_011276_10_0_5"/>
<comment type="caution">
    <text evidence="2">The sequence shown here is derived from an EMBL/GenBank/DDBJ whole genome shotgun (WGS) entry which is preliminary data.</text>
</comment>
<organism evidence="2 3">
    <name type="scientific">Pseudooceanicola batsensis (strain ATCC BAA-863 / DSM 15984 / KCTC 12145 / HTCC2597)</name>
    <name type="common">Oceanicola batsensis</name>
    <dbReference type="NCBI Taxonomy" id="252305"/>
    <lineage>
        <taxon>Bacteria</taxon>
        <taxon>Pseudomonadati</taxon>
        <taxon>Pseudomonadota</taxon>
        <taxon>Alphaproteobacteria</taxon>
        <taxon>Rhodobacterales</taxon>
        <taxon>Paracoccaceae</taxon>
        <taxon>Pseudooceanicola</taxon>
    </lineage>
</organism>
<sequence>MRPTILMTRPDPDGAETARDLARLTGLTVARSPLLAIRPAARLPDTGGAGRLIFTSRNAVRAYRDLGGEPKPAICVGEATAAEARRIGCRAHAMGGDAEAMVGAILADPPADPMIHLRGAHARGDVASRLAAAGLSVTEAVIYSQDLLDLTSRARALLDGSAPVIVPLYSPRTAARFAALANPRAPLYLVSLSAAVNEAAQRLDTAVRSVADRPDAEALTRATIAAVQRVEAM</sequence>
<dbReference type="InterPro" id="IPR036108">
    <property type="entry name" value="4pyrrol_syn_uPrphyn_synt_sf"/>
</dbReference>
<evidence type="ECO:0000313" key="2">
    <source>
        <dbReference type="EMBL" id="EAQ03009.1"/>
    </source>
</evidence>
<dbReference type="OrthoDB" id="7204250at2"/>
<dbReference type="RefSeq" id="WP_009806765.1">
    <property type="nucleotide sequence ID" value="NZ_CH724131.1"/>
</dbReference>
<dbReference type="CDD" id="cd06578">
    <property type="entry name" value="HemD"/>
    <property type="match status" value="1"/>
</dbReference>
<dbReference type="SUPFAM" id="SSF69618">
    <property type="entry name" value="HemD-like"/>
    <property type="match status" value="1"/>
</dbReference>
<proteinExistence type="predicted"/>
<dbReference type="EMBL" id="AAMO01000005">
    <property type="protein sequence ID" value="EAQ03009.1"/>
    <property type="molecule type" value="Genomic_DNA"/>
</dbReference>
<feature type="domain" description="Tetrapyrrole biosynthesis uroporphyrinogen III synthase" evidence="1">
    <location>
        <begin position="22"/>
        <end position="220"/>
    </location>
</feature>
<name>A3TXX5_PSEBH</name>
<dbReference type="GO" id="GO:0033014">
    <property type="term" value="P:tetrapyrrole biosynthetic process"/>
    <property type="evidence" value="ECO:0007669"/>
    <property type="project" value="InterPro"/>
</dbReference>
<accession>A3TXX5</accession>
<dbReference type="STRING" id="252305.OB2597_12733"/>
<dbReference type="Proteomes" id="UP000004318">
    <property type="component" value="Unassembled WGS sequence"/>
</dbReference>
<dbReference type="Gene3D" id="3.40.50.10090">
    <property type="match status" value="2"/>
</dbReference>
<dbReference type="eggNOG" id="COG1587">
    <property type="taxonomic scope" value="Bacteria"/>
</dbReference>
<protein>
    <recommendedName>
        <fullName evidence="1">Tetrapyrrole biosynthesis uroporphyrinogen III synthase domain-containing protein</fullName>
    </recommendedName>
</protein>
<dbReference type="InterPro" id="IPR003754">
    <property type="entry name" value="4pyrrol_synth_uPrphyn_synth"/>
</dbReference>
<evidence type="ECO:0000259" key="1">
    <source>
        <dbReference type="Pfam" id="PF02602"/>
    </source>
</evidence>
<dbReference type="GO" id="GO:0004852">
    <property type="term" value="F:uroporphyrinogen-III synthase activity"/>
    <property type="evidence" value="ECO:0007669"/>
    <property type="project" value="InterPro"/>
</dbReference>
<dbReference type="AlphaFoldDB" id="A3TXX5"/>
<keyword evidence="3" id="KW-1185">Reference proteome</keyword>
<evidence type="ECO:0000313" key="3">
    <source>
        <dbReference type="Proteomes" id="UP000004318"/>
    </source>
</evidence>